<feature type="region of interest" description="Disordered" evidence="1">
    <location>
        <begin position="282"/>
        <end position="314"/>
    </location>
</feature>
<feature type="compositionally biased region" description="Polar residues" evidence="1">
    <location>
        <begin position="37"/>
        <end position="46"/>
    </location>
</feature>
<dbReference type="OrthoDB" id="2506969at2759"/>
<evidence type="ECO:0000313" key="2">
    <source>
        <dbReference type="EMBL" id="PLW47130.1"/>
    </source>
</evidence>
<gene>
    <name evidence="2" type="ORF">PCANC_09671</name>
</gene>
<dbReference type="SUPFAM" id="SSF52540">
    <property type="entry name" value="P-loop containing nucleoside triphosphate hydrolases"/>
    <property type="match status" value="1"/>
</dbReference>
<reference evidence="2 3" key="1">
    <citation type="submission" date="2017-11" db="EMBL/GenBank/DDBJ databases">
        <title>De novo assembly and phasing of dikaryotic genomes from two isolates of Puccinia coronata f. sp. avenae, the causal agent of oat crown rust.</title>
        <authorList>
            <person name="Miller M.E."/>
            <person name="Zhang Y."/>
            <person name="Omidvar V."/>
            <person name="Sperschneider J."/>
            <person name="Schwessinger B."/>
            <person name="Raley C."/>
            <person name="Palmer J.M."/>
            <person name="Garnica D."/>
            <person name="Upadhyaya N."/>
            <person name="Rathjen J."/>
            <person name="Taylor J.M."/>
            <person name="Park R.F."/>
            <person name="Dodds P.N."/>
            <person name="Hirsch C.D."/>
            <person name="Kianian S.F."/>
            <person name="Figueroa M."/>
        </authorList>
    </citation>
    <scope>NUCLEOTIDE SEQUENCE [LARGE SCALE GENOMIC DNA]</scope>
    <source>
        <strain evidence="2">12NC29</strain>
    </source>
</reference>
<name>A0A2N5VAW1_9BASI</name>
<proteinExistence type="predicted"/>
<organism evidence="2 3">
    <name type="scientific">Puccinia coronata f. sp. avenae</name>
    <dbReference type="NCBI Taxonomy" id="200324"/>
    <lineage>
        <taxon>Eukaryota</taxon>
        <taxon>Fungi</taxon>
        <taxon>Dikarya</taxon>
        <taxon>Basidiomycota</taxon>
        <taxon>Pucciniomycotina</taxon>
        <taxon>Pucciniomycetes</taxon>
        <taxon>Pucciniales</taxon>
        <taxon>Pucciniaceae</taxon>
        <taxon>Puccinia</taxon>
    </lineage>
</organism>
<dbReference type="AlphaFoldDB" id="A0A2N5VAW1"/>
<dbReference type="Gene3D" id="3.40.50.300">
    <property type="entry name" value="P-loop containing nucleotide triphosphate hydrolases"/>
    <property type="match status" value="1"/>
</dbReference>
<dbReference type="EMBL" id="PGCJ01000113">
    <property type="protein sequence ID" value="PLW47130.1"/>
    <property type="molecule type" value="Genomic_DNA"/>
</dbReference>
<evidence type="ECO:0000313" key="3">
    <source>
        <dbReference type="Proteomes" id="UP000235388"/>
    </source>
</evidence>
<feature type="region of interest" description="Disordered" evidence="1">
    <location>
        <begin position="1"/>
        <end position="51"/>
    </location>
</feature>
<dbReference type="Proteomes" id="UP000235388">
    <property type="component" value="Unassembled WGS sequence"/>
</dbReference>
<keyword evidence="3" id="KW-1185">Reference proteome</keyword>
<sequence>MASALESPTPALVPATSDPNPAAGPASEISAPFSPRSDPSTPSLSVGGTGTGDARGLKSAWAGLGLDRQVVRNLDATPLVPEDLHKRIVRCILQAHHLEIAVPSGSSTTHVVQAAVISFVASKLKDTSPSPPHASPTVLVLCTNPARVERHSAAGKLLAREVEGLELKDMDHHESLSDDLEIARRSSGSRPIWITTLARVGILLQQQVLSVDRLSILVLDLRHAQQLNHHTVAELEPLLHSLGAHVQLIMLLSLNARVSPALSSLVTRKMEASIRINLNSHSTPSLSATSNSSTPSQPVSQIPSPPSAASHNSPIIHKVLDGNSFAENLESYQRRW</sequence>
<comment type="caution">
    <text evidence="2">The sequence shown here is derived from an EMBL/GenBank/DDBJ whole genome shotgun (WGS) entry which is preliminary data.</text>
</comment>
<protein>
    <submittedName>
        <fullName evidence="2">Uncharacterized protein</fullName>
    </submittedName>
</protein>
<dbReference type="InterPro" id="IPR027417">
    <property type="entry name" value="P-loop_NTPase"/>
</dbReference>
<evidence type="ECO:0000256" key="1">
    <source>
        <dbReference type="SAM" id="MobiDB-lite"/>
    </source>
</evidence>
<accession>A0A2N5VAW1</accession>